<dbReference type="SUPFAM" id="SSF55770">
    <property type="entry name" value="Profilin (actin-binding protein)"/>
    <property type="match status" value="1"/>
</dbReference>
<dbReference type="KEGG" id="eiv:EIN_340160"/>
<dbReference type="Proteomes" id="UP000014680">
    <property type="component" value="Unassembled WGS sequence"/>
</dbReference>
<dbReference type="InterPro" id="IPR036140">
    <property type="entry name" value="PFN_sf"/>
</dbReference>
<evidence type="ECO:0000256" key="1">
    <source>
        <dbReference type="ARBA" id="ARBA00025549"/>
    </source>
</evidence>
<dbReference type="VEuPathDB" id="AmoebaDB:EIN_340160"/>
<keyword evidence="3" id="KW-1185">Reference proteome</keyword>
<organism evidence="2 3">
    <name type="scientific">Entamoeba invadens IP1</name>
    <dbReference type="NCBI Taxonomy" id="370355"/>
    <lineage>
        <taxon>Eukaryota</taxon>
        <taxon>Amoebozoa</taxon>
        <taxon>Evosea</taxon>
        <taxon>Archamoebae</taxon>
        <taxon>Mastigamoebida</taxon>
        <taxon>Entamoebidae</taxon>
        <taxon>Entamoeba</taxon>
    </lineage>
</organism>
<evidence type="ECO:0000313" key="3">
    <source>
        <dbReference type="Proteomes" id="UP000014680"/>
    </source>
</evidence>
<proteinExistence type="predicted"/>
<sequence>MSVLTETTNGHGGAVVRSNGKIMSQSGINLTDNKAVLVPDKMFSNDFAYFQMNGVTIGNHEYAVTNSDKDEGVVTAMKGNSGVKGKNTIIFGYYNNTAKPVTAGQNHIATMY</sequence>
<dbReference type="Gene3D" id="3.30.450.30">
    <property type="entry name" value="Dynein light chain 2a, cytoplasmic"/>
    <property type="match status" value="1"/>
</dbReference>
<dbReference type="RefSeq" id="XP_004261479.1">
    <property type="nucleotide sequence ID" value="XM_004261431.1"/>
</dbReference>
<dbReference type="InterPro" id="IPR048278">
    <property type="entry name" value="PFN"/>
</dbReference>
<dbReference type="EMBL" id="KB206175">
    <property type="protein sequence ID" value="ELP94708.1"/>
    <property type="molecule type" value="Genomic_DNA"/>
</dbReference>
<reference evidence="2 3" key="1">
    <citation type="submission" date="2012-10" db="EMBL/GenBank/DDBJ databases">
        <authorList>
            <person name="Zafar N."/>
            <person name="Inman J."/>
            <person name="Hall N."/>
            <person name="Lorenzi H."/>
            <person name="Caler E."/>
        </authorList>
    </citation>
    <scope>NUCLEOTIDE SEQUENCE [LARGE SCALE GENOMIC DNA]</scope>
    <source>
        <strain evidence="2 3">IP1</strain>
    </source>
</reference>
<protein>
    <recommendedName>
        <fullName evidence="4">Profilin</fullName>
    </recommendedName>
</protein>
<dbReference type="GO" id="GO:0003779">
    <property type="term" value="F:actin binding"/>
    <property type="evidence" value="ECO:0007669"/>
    <property type="project" value="InterPro"/>
</dbReference>
<dbReference type="AlphaFoldDB" id="A0A0A1UGA6"/>
<comment type="function">
    <text evidence="1">Binds to actin and affects the structure of the cytoskeleton. At high concentrations, profilin prevents the polymerization of actin, whereas it enhances it at low concentrations. By binding to PIP2, it inhibits the formation of IP3 and DG.</text>
</comment>
<dbReference type="GeneID" id="14893727"/>
<accession>A0A0A1UGA6</accession>
<evidence type="ECO:0000313" key="2">
    <source>
        <dbReference type="EMBL" id="ELP94708.1"/>
    </source>
</evidence>
<dbReference type="Pfam" id="PF00235">
    <property type="entry name" value="Profilin"/>
    <property type="match status" value="1"/>
</dbReference>
<name>A0A0A1UGA6_ENTIV</name>
<gene>
    <name evidence="2" type="ORF">EIN_340160</name>
</gene>
<evidence type="ECO:0008006" key="4">
    <source>
        <dbReference type="Google" id="ProtNLM"/>
    </source>
</evidence>